<sequence length="297" mass="31246">MNPLIAAALAGAALGLAVWSLAAARWVRPTLAERLSGPRRQVSPVIRASEGGILTRIGRLGVPLLHAAGLPGPRALRNLRVCDREPGGYLAEKAAGVVVGLLFPPVMGLLLSSFGVLPSALISLGAWVGFAVLMWFAPDLSLNDEATKRKEEMRRTLSGFADLVVVSLAGGAGVSGALTDASANSGGWAMAAIRDSLRESSLTRVPIWQVLRDLGERYDTPEFDELAASLHLAGADGARVRSSLAAKAKTLRVQFLAEVEAKAQSATERMSLPVVLLFAGFLILLGYPAMSLILFST</sequence>
<keyword evidence="4 6" id="KW-1133">Transmembrane helix</keyword>
<evidence type="ECO:0000256" key="6">
    <source>
        <dbReference type="SAM" id="Phobius"/>
    </source>
</evidence>
<evidence type="ECO:0000256" key="4">
    <source>
        <dbReference type="ARBA" id="ARBA00022989"/>
    </source>
</evidence>
<evidence type="ECO:0000256" key="2">
    <source>
        <dbReference type="ARBA" id="ARBA00022475"/>
    </source>
</evidence>
<feature type="transmembrane region" description="Helical" evidence="6">
    <location>
        <begin position="157"/>
        <end position="178"/>
    </location>
</feature>
<organism evidence="8 9">
    <name type="scientific">Nocardiopsis flavescens</name>
    <dbReference type="NCBI Taxonomy" id="758803"/>
    <lineage>
        <taxon>Bacteria</taxon>
        <taxon>Bacillati</taxon>
        <taxon>Actinomycetota</taxon>
        <taxon>Actinomycetes</taxon>
        <taxon>Streptosporangiales</taxon>
        <taxon>Nocardiopsidaceae</taxon>
        <taxon>Nocardiopsis</taxon>
    </lineage>
</organism>
<keyword evidence="5 6" id="KW-0472">Membrane</keyword>
<evidence type="ECO:0000256" key="3">
    <source>
        <dbReference type="ARBA" id="ARBA00022692"/>
    </source>
</evidence>
<accession>A0A1M6V5T6</accession>
<dbReference type="GO" id="GO:0005886">
    <property type="term" value="C:plasma membrane"/>
    <property type="evidence" value="ECO:0007669"/>
    <property type="project" value="UniProtKB-SubCell"/>
</dbReference>
<dbReference type="Proteomes" id="UP000184452">
    <property type="component" value="Unassembled WGS sequence"/>
</dbReference>
<name>A0A1M6V5T6_9ACTN</name>
<feature type="transmembrane region" description="Helical" evidence="6">
    <location>
        <begin position="109"/>
        <end position="136"/>
    </location>
</feature>
<keyword evidence="9" id="KW-1185">Reference proteome</keyword>
<proteinExistence type="predicted"/>
<gene>
    <name evidence="8" type="ORF">SAMN05421803_13211</name>
</gene>
<dbReference type="AlphaFoldDB" id="A0A1M6V5T6"/>
<dbReference type="InterPro" id="IPR018076">
    <property type="entry name" value="T2SS_GspF_dom"/>
</dbReference>
<feature type="domain" description="Type II secretion system protein GspF" evidence="7">
    <location>
        <begin position="160"/>
        <end position="288"/>
    </location>
</feature>
<evidence type="ECO:0000313" key="9">
    <source>
        <dbReference type="Proteomes" id="UP000184452"/>
    </source>
</evidence>
<dbReference type="PANTHER" id="PTHR35007:SF1">
    <property type="entry name" value="PILUS ASSEMBLY PROTEIN"/>
    <property type="match status" value="1"/>
</dbReference>
<dbReference type="PANTHER" id="PTHR35007">
    <property type="entry name" value="INTEGRAL MEMBRANE PROTEIN-RELATED"/>
    <property type="match status" value="1"/>
</dbReference>
<reference evidence="8 9" key="1">
    <citation type="submission" date="2016-11" db="EMBL/GenBank/DDBJ databases">
        <authorList>
            <person name="Jaros S."/>
            <person name="Januszkiewicz K."/>
            <person name="Wedrychowicz H."/>
        </authorList>
    </citation>
    <scope>NUCLEOTIDE SEQUENCE [LARGE SCALE GENOMIC DNA]</scope>
    <source>
        <strain evidence="8 9">CGMCC 4.5723</strain>
    </source>
</reference>
<evidence type="ECO:0000256" key="5">
    <source>
        <dbReference type="ARBA" id="ARBA00023136"/>
    </source>
</evidence>
<dbReference type="STRING" id="758803.SAMN05421803_13211"/>
<evidence type="ECO:0000256" key="1">
    <source>
        <dbReference type="ARBA" id="ARBA00004651"/>
    </source>
</evidence>
<evidence type="ECO:0000313" key="8">
    <source>
        <dbReference type="EMBL" id="SHK76798.1"/>
    </source>
</evidence>
<keyword evidence="3 6" id="KW-0812">Transmembrane</keyword>
<evidence type="ECO:0000259" key="7">
    <source>
        <dbReference type="Pfam" id="PF00482"/>
    </source>
</evidence>
<feature type="transmembrane region" description="Helical" evidence="6">
    <location>
        <begin position="274"/>
        <end position="295"/>
    </location>
</feature>
<comment type="subcellular location">
    <subcellularLocation>
        <location evidence="1">Cell membrane</location>
        <topology evidence="1">Multi-pass membrane protein</topology>
    </subcellularLocation>
</comment>
<dbReference type="EMBL" id="FQZK01000032">
    <property type="protein sequence ID" value="SHK76798.1"/>
    <property type="molecule type" value="Genomic_DNA"/>
</dbReference>
<dbReference type="RefSeq" id="WP_178378685.1">
    <property type="nucleotide sequence ID" value="NZ_FQZK01000032.1"/>
</dbReference>
<protein>
    <submittedName>
        <fullName evidence="8">Type II secretion system (T2SS), protein F</fullName>
    </submittedName>
</protein>
<keyword evidence="2" id="KW-1003">Cell membrane</keyword>
<dbReference type="Pfam" id="PF00482">
    <property type="entry name" value="T2SSF"/>
    <property type="match status" value="1"/>
</dbReference>